<feature type="domain" description="NFACT protein C-terminal" evidence="2">
    <location>
        <begin position="124"/>
        <end position="238"/>
    </location>
</feature>
<keyword evidence="4" id="KW-1185">Reference proteome</keyword>
<gene>
    <name evidence="3" type="ORF">LPJ61_006139</name>
</gene>
<name>A0A9W7XY94_9FUNG</name>
<feature type="non-terminal residue" evidence="3">
    <location>
        <position position="1"/>
    </location>
</feature>
<feature type="compositionally biased region" description="Acidic residues" evidence="1">
    <location>
        <begin position="106"/>
        <end position="117"/>
    </location>
</feature>
<dbReference type="GO" id="GO:0043023">
    <property type="term" value="F:ribosomal large subunit binding"/>
    <property type="evidence" value="ECO:0007669"/>
    <property type="project" value="TreeGrafter"/>
</dbReference>
<dbReference type="EMBL" id="JANBOI010002643">
    <property type="protein sequence ID" value="KAJ1720587.1"/>
    <property type="molecule type" value="Genomic_DNA"/>
</dbReference>
<comment type="caution">
    <text evidence="3">The sequence shown here is derived from an EMBL/GenBank/DDBJ whole genome shotgun (WGS) entry which is preliminary data.</text>
</comment>
<proteinExistence type="predicted"/>
<sequence>RKEKYAEQDDEDRDLRMTLLGAAGKKDPATVSPKTEEAPKTLPPKKADVAGSEEPAQQCQPPSIVDQLADMAVEGPEGTSGAEEDPDDAGVEPLAKAADAEHGGAEADDDDDDDEERAAELLTEQLDVLDTLTAAPMAGDNLAFAIPVCAPYPALAAYKYRVKLVPGVMKKGKACKMAQTVMLAAADSNRPRSTSSSDPTEAERLELEDILAQREKSLIKGIPEMEMIAQMLGKVKVTAPNIESIKQKTKAAAKSRAKAKSAQDDS</sequence>
<feature type="compositionally biased region" description="Basic and acidic residues" evidence="1">
    <location>
        <begin position="24"/>
        <end position="39"/>
    </location>
</feature>
<protein>
    <recommendedName>
        <fullName evidence="2">NFACT protein C-terminal domain-containing protein</fullName>
    </recommendedName>
</protein>
<dbReference type="PANTHER" id="PTHR15239:SF6">
    <property type="entry name" value="RIBOSOME QUALITY CONTROL COMPLEX SUBUNIT NEMF"/>
    <property type="match status" value="1"/>
</dbReference>
<dbReference type="OrthoDB" id="207084at2759"/>
<dbReference type="GO" id="GO:1990116">
    <property type="term" value="P:ribosome-associated ubiquitin-dependent protein catabolic process"/>
    <property type="evidence" value="ECO:0007669"/>
    <property type="project" value="TreeGrafter"/>
</dbReference>
<feature type="region of interest" description="Disordered" evidence="1">
    <location>
        <begin position="1"/>
        <end position="117"/>
    </location>
</feature>
<dbReference type="GO" id="GO:0000049">
    <property type="term" value="F:tRNA binding"/>
    <property type="evidence" value="ECO:0007669"/>
    <property type="project" value="TreeGrafter"/>
</dbReference>
<evidence type="ECO:0000313" key="3">
    <source>
        <dbReference type="EMBL" id="KAJ1720587.1"/>
    </source>
</evidence>
<dbReference type="GO" id="GO:0072344">
    <property type="term" value="P:rescue of stalled ribosome"/>
    <property type="evidence" value="ECO:0007669"/>
    <property type="project" value="TreeGrafter"/>
</dbReference>
<dbReference type="GO" id="GO:1990112">
    <property type="term" value="C:RQC complex"/>
    <property type="evidence" value="ECO:0007669"/>
    <property type="project" value="TreeGrafter"/>
</dbReference>
<reference evidence="3" key="1">
    <citation type="submission" date="2022-07" db="EMBL/GenBank/DDBJ databases">
        <title>Phylogenomic reconstructions and comparative analyses of Kickxellomycotina fungi.</title>
        <authorList>
            <person name="Reynolds N.K."/>
            <person name="Stajich J.E."/>
            <person name="Barry K."/>
            <person name="Grigoriev I.V."/>
            <person name="Crous P."/>
            <person name="Smith M.E."/>
        </authorList>
    </citation>
    <scope>NUCLEOTIDE SEQUENCE</scope>
    <source>
        <strain evidence="3">BCRC 34381</strain>
    </source>
</reference>
<organism evidence="3 4">
    <name type="scientific">Coemansia biformis</name>
    <dbReference type="NCBI Taxonomy" id="1286918"/>
    <lineage>
        <taxon>Eukaryota</taxon>
        <taxon>Fungi</taxon>
        <taxon>Fungi incertae sedis</taxon>
        <taxon>Zoopagomycota</taxon>
        <taxon>Kickxellomycotina</taxon>
        <taxon>Kickxellomycetes</taxon>
        <taxon>Kickxellales</taxon>
        <taxon>Kickxellaceae</taxon>
        <taxon>Coemansia</taxon>
    </lineage>
</organism>
<dbReference type="InterPro" id="IPR021846">
    <property type="entry name" value="NFACT-C"/>
</dbReference>
<dbReference type="Proteomes" id="UP001143981">
    <property type="component" value="Unassembled WGS sequence"/>
</dbReference>
<evidence type="ECO:0000259" key="2">
    <source>
        <dbReference type="Pfam" id="PF11923"/>
    </source>
</evidence>
<accession>A0A9W7XY94</accession>
<evidence type="ECO:0000313" key="4">
    <source>
        <dbReference type="Proteomes" id="UP001143981"/>
    </source>
</evidence>
<evidence type="ECO:0000256" key="1">
    <source>
        <dbReference type="SAM" id="MobiDB-lite"/>
    </source>
</evidence>
<dbReference type="InterPro" id="IPR051608">
    <property type="entry name" value="RQC_Subunit_NEMF"/>
</dbReference>
<dbReference type="Pfam" id="PF11923">
    <property type="entry name" value="NFACT-C"/>
    <property type="match status" value="1"/>
</dbReference>
<dbReference type="PANTHER" id="PTHR15239">
    <property type="entry name" value="NUCLEAR EXPORT MEDIATOR FACTOR NEMF"/>
    <property type="match status" value="1"/>
</dbReference>
<dbReference type="AlphaFoldDB" id="A0A9W7XY94"/>